<evidence type="ECO:0000313" key="1">
    <source>
        <dbReference type="EMBL" id="KFE62920.1"/>
    </source>
</evidence>
<dbReference type="OrthoDB" id="5511883at2"/>
<dbReference type="AlphaFoldDB" id="A0A085W5F7"/>
<dbReference type="STRING" id="394096.DB31_2979"/>
<dbReference type="RefSeq" id="WP_044196531.1">
    <property type="nucleotide sequence ID" value="NZ_JMCB01000019.1"/>
</dbReference>
<organism evidence="1 2">
    <name type="scientific">Hyalangium minutum</name>
    <dbReference type="NCBI Taxonomy" id="394096"/>
    <lineage>
        <taxon>Bacteria</taxon>
        <taxon>Pseudomonadati</taxon>
        <taxon>Myxococcota</taxon>
        <taxon>Myxococcia</taxon>
        <taxon>Myxococcales</taxon>
        <taxon>Cystobacterineae</taxon>
        <taxon>Archangiaceae</taxon>
        <taxon>Hyalangium</taxon>
    </lineage>
</organism>
<dbReference type="Proteomes" id="UP000028725">
    <property type="component" value="Unassembled WGS sequence"/>
</dbReference>
<sequence>MSARSGWKTAFAALGAGALLAGCFSVDPRVRVKRLEDEQRDLNTKLQAAEQSVKDASQYAAEMASPGQSGPTFSLYYTPAMLEQLSTQMLPYRMQGREVHSKLDGEIIVERLTGFRFLSRNRLSCQAFLRGVNVRYTGQVPSFAKKQVKDFQSALGNGVLADLEVQLTLEGNILHAKAEAVSARLVSKRDASAEGMLQDEMNKRTLRTPLNFDLAILGSSAVPRRLMVTGNHVVVTYAP</sequence>
<proteinExistence type="predicted"/>
<accession>A0A085W5F7</accession>
<evidence type="ECO:0008006" key="3">
    <source>
        <dbReference type="Google" id="ProtNLM"/>
    </source>
</evidence>
<name>A0A085W5F7_9BACT</name>
<protein>
    <recommendedName>
        <fullName evidence="3">Lipoprotein</fullName>
    </recommendedName>
</protein>
<keyword evidence="2" id="KW-1185">Reference proteome</keyword>
<dbReference type="PROSITE" id="PS51257">
    <property type="entry name" value="PROKAR_LIPOPROTEIN"/>
    <property type="match status" value="1"/>
</dbReference>
<reference evidence="1 2" key="1">
    <citation type="submission" date="2014-04" db="EMBL/GenBank/DDBJ databases">
        <title>Genome assembly of Hyalangium minutum DSM 14724.</title>
        <authorList>
            <person name="Sharma G."/>
            <person name="Subramanian S."/>
        </authorList>
    </citation>
    <scope>NUCLEOTIDE SEQUENCE [LARGE SCALE GENOMIC DNA]</scope>
    <source>
        <strain evidence="1 2">DSM 14724</strain>
    </source>
</reference>
<gene>
    <name evidence="1" type="ORF">DB31_2979</name>
</gene>
<dbReference type="EMBL" id="JMCB01000019">
    <property type="protein sequence ID" value="KFE62920.1"/>
    <property type="molecule type" value="Genomic_DNA"/>
</dbReference>
<evidence type="ECO:0000313" key="2">
    <source>
        <dbReference type="Proteomes" id="UP000028725"/>
    </source>
</evidence>
<comment type="caution">
    <text evidence="1">The sequence shown here is derived from an EMBL/GenBank/DDBJ whole genome shotgun (WGS) entry which is preliminary data.</text>
</comment>